<evidence type="ECO:0000256" key="4">
    <source>
        <dbReference type="ARBA" id="ARBA00012119"/>
    </source>
</evidence>
<dbReference type="OMA" id="RTMCTYL"/>
<dbReference type="RefSeq" id="XP_005712638.1">
    <property type="nucleotide sequence ID" value="XM_005712581.1"/>
</dbReference>
<evidence type="ECO:0000256" key="5">
    <source>
        <dbReference type="ARBA" id="ARBA00022679"/>
    </source>
</evidence>
<dbReference type="OrthoDB" id="432447at2759"/>
<dbReference type="GO" id="GO:0006166">
    <property type="term" value="P:purine ribonucleoside salvage"/>
    <property type="evidence" value="ECO:0007669"/>
    <property type="project" value="UniProtKB-KW"/>
</dbReference>
<dbReference type="PROSITE" id="PS00584">
    <property type="entry name" value="PFKB_KINASES_2"/>
    <property type="match status" value="1"/>
</dbReference>
<dbReference type="AlphaFoldDB" id="R7Q2N2"/>
<dbReference type="STRING" id="2769.R7Q2N2"/>
<evidence type="ECO:0000313" key="16">
    <source>
        <dbReference type="EMBL" id="CDF32837.1"/>
    </source>
</evidence>
<dbReference type="Gramene" id="CDF32837">
    <property type="protein sequence ID" value="CDF32837"/>
    <property type="gene ID" value="CHC_T00008498001"/>
</dbReference>
<evidence type="ECO:0000256" key="7">
    <source>
        <dbReference type="ARBA" id="ARBA00022741"/>
    </source>
</evidence>
<evidence type="ECO:0000256" key="9">
    <source>
        <dbReference type="ARBA" id="ARBA00022840"/>
    </source>
</evidence>
<dbReference type="CDD" id="cd01168">
    <property type="entry name" value="adenosine_kinase"/>
    <property type="match status" value="1"/>
</dbReference>
<name>R7Q2N2_CHOCR</name>
<evidence type="ECO:0000256" key="12">
    <source>
        <dbReference type="ARBA" id="ARBA00068771"/>
    </source>
</evidence>
<dbReference type="GO" id="GO:0004001">
    <property type="term" value="F:adenosine kinase activity"/>
    <property type="evidence" value="ECO:0007669"/>
    <property type="project" value="UniProtKB-UniRule"/>
</dbReference>
<comment type="pathway">
    <text evidence="2 14">Purine metabolism; AMP biosynthesis via salvage pathway; AMP from adenosine: step 1/1.</text>
</comment>
<dbReference type="InterPro" id="IPR029056">
    <property type="entry name" value="Ribokinase-like"/>
</dbReference>
<dbReference type="GO" id="GO:0006144">
    <property type="term" value="P:purine nucleobase metabolic process"/>
    <property type="evidence" value="ECO:0007669"/>
    <property type="project" value="TreeGrafter"/>
</dbReference>
<keyword evidence="5 14" id="KW-0808">Transferase</keyword>
<comment type="similarity">
    <text evidence="3 14">Belongs to the carbohydrate kinase PfkB family.</text>
</comment>
<dbReference type="GO" id="GO:0005829">
    <property type="term" value="C:cytosol"/>
    <property type="evidence" value="ECO:0007669"/>
    <property type="project" value="TreeGrafter"/>
</dbReference>
<sequence>MGNPLLDISAVVTADVLTKYGLEPNNAILAEDKHAPLYAELSARPDVTYVAGGATQNSIRVAHWLLQSPRATSYFGAIGSDAFGDTMTACCQADGVNVHYFVNASLPTGTCAVVITGNNRSLVANLSAANTYPKEHLDDKEQWAVVEKASIFYTAGFFLTVSPQSMLAVGEHAAAEGKTMCFNLSAPFLMQVPPFLEAMKNLLPLVDVCFGNETEAATLAEAMGWGTNDVTVIATKLAQCEKKTVRPRTVVFTQGAQPTVVVVADATRVWSVTEYPVLPIKPEDILDTNGAGDAFVGGFLAGLAKAVPIADCVRYANYAANVIIQKSGCTLPPKPTLS</sequence>
<evidence type="ECO:0000256" key="13">
    <source>
        <dbReference type="PIRSR" id="PIRSR601805-1"/>
    </source>
</evidence>
<comment type="cofactor">
    <cofactor evidence="1 14">
        <name>Mg(2+)</name>
        <dbReference type="ChEBI" id="CHEBI:18420"/>
    </cofactor>
</comment>
<dbReference type="EMBL" id="HG001592">
    <property type="protein sequence ID" value="CDF32837.1"/>
    <property type="molecule type" value="Genomic_DNA"/>
</dbReference>
<keyword evidence="17" id="KW-1185">Reference proteome</keyword>
<comment type="function">
    <text evidence="14">ATP dependent phosphorylation of adenosine and other related nucleoside analogs to monophosphate derivatives.</text>
</comment>
<dbReference type="Gene3D" id="3.30.1110.10">
    <property type="match status" value="1"/>
</dbReference>
<keyword evidence="9 14" id="KW-0067">ATP-binding</keyword>
<dbReference type="PANTHER" id="PTHR45769:SF3">
    <property type="entry name" value="ADENOSINE KINASE"/>
    <property type="match status" value="1"/>
</dbReference>
<comment type="catalytic activity">
    <reaction evidence="11 14">
        <text>adenosine + ATP = AMP + ADP + H(+)</text>
        <dbReference type="Rhea" id="RHEA:20824"/>
        <dbReference type="ChEBI" id="CHEBI:15378"/>
        <dbReference type="ChEBI" id="CHEBI:16335"/>
        <dbReference type="ChEBI" id="CHEBI:30616"/>
        <dbReference type="ChEBI" id="CHEBI:456215"/>
        <dbReference type="ChEBI" id="CHEBI:456216"/>
        <dbReference type="EC" id="2.7.1.20"/>
    </reaction>
</comment>
<evidence type="ECO:0000256" key="10">
    <source>
        <dbReference type="ARBA" id="ARBA00022842"/>
    </source>
</evidence>
<dbReference type="KEGG" id="ccp:CHC_T00008498001"/>
<dbReference type="InterPro" id="IPR011611">
    <property type="entry name" value="PfkB_dom"/>
</dbReference>
<feature type="active site" description="Proton acceptor" evidence="13">
    <location>
        <position position="293"/>
    </location>
</feature>
<dbReference type="Proteomes" id="UP000012073">
    <property type="component" value="Unassembled WGS sequence"/>
</dbReference>
<keyword evidence="6 14" id="KW-0660">Purine salvage</keyword>
<keyword evidence="10 14" id="KW-0460">Magnesium</keyword>
<organism evidence="16 17">
    <name type="scientific">Chondrus crispus</name>
    <name type="common">Carrageen Irish moss</name>
    <name type="synonym">Polymorpha crispa</name>
    <dbReference type="NCBI Taxonomy" id="2769"/>
    <lineage>
        <taxon>Eukaryota</taxon>
        <taxon>Rhodophyta</taxon>
        <taxon>Florideophyceae</taxon>
        <taxon>Rhodymeniophycidae</taxon>
        <taxon>Gigartinales</taxon>
        <taxon>Gigartinaceae</taxon>
        <taxon>Chondrus</taxon>
    </lineage>
</organism>
<dbReference type="FunFam" id="3.40.1190.20:FF:000076">
    <property type="entry name" value="Adenosine kinase"/>
    <property type="match status" value="1"/>
</dbReference>
<protein>
    <recommendedName>
        <fullName evidence="12 14">Adenosine kinase</fullName>
        <shortName evidence="14">AK</shortName>
        <ecNumber evidence="4 14">2.7.1.20</ecNumber>
    </recommendedName>
    <alternativeName>
        <fullName evidence="14">Adenosine 5'-phosphotransferase</fullName>
    </alternativeName>
</protein>
<evidence type="ECO:0000256" key="6">
    <source>
        <dbReference type="ARBA" id="ARBA00022726"/>
    </source>
</evidence>
<dbReference type="PANTHER" id="PTHR45769">
    <property type="entry name" value="ADENOSINE KINASE"/>
    <property type="match status" value="1"/>
</dbReference>
<keyword evidence="8 14" id="KW-0418">Kinase</keyword>
<gene>
    <name evidence="16" type="ORF">CHC_T00008498001</name>
</gene>
<dbReference type="Gene3D" id="3.40.1190.20">
    <property type="match status" value="1"/>
</dbReference>
<proteinExistence type="inferred from homology"/>
<dbReference type="InterPro" id="IPR002173">
    <property type="entry name" value="Carboh/pur_kinase_PfkB_CS"/>
</dbReference>
<evidence type="ECO:0000256" key="1">
    <source>
        <dbReference type="ARBA" id="ARBA00001946"/>
    </source>
</evidence>
<evidence type="ECO:0000256" key="2">
    <source>
        <dbReference type="ARBA" id="ARBA00004801"/>
    </source>
</evidence>
<dbReference type="PRINTS" id="PR00989">
    <property type="entry name" value="ADENOKINASE"/>
</dbReference>
<dbReference type="GO" id="GO:0044209">
    <property type="term" value="P:AMP salvage"/>
    <property type="evidence" value="ECO:0007669"/>
    <property type="project" value="UniProtKB-UniRule"/>
</dbReference>
<evidence type="ECO:0000259" key="15">
    <source>
        <dbReference type="Pfam" id="PF00294"/>
    </source>
</evidence>
<dbReference type="PhylomeDB" id="R7Q2N2"/>
<evidence type="ECO:0000256" key="8">
    <source>
        <dbReference type="ARBA" id="ARBA00022777"/>
    </source>
</evidence>
<dbReference type="GeneID" id="17320354"/>
<dbReference type="Pfam" id="PF00294">
    <property type="entry name" value="PfkB"/>
    <property type="match status" value="1"/>
</dbReference>
<evidence type="ECO:0000256" key="14">
    <source>
        <dbReference type="RuleBase" id="RU368116"/>
    </source>
</evidence>
<dbReference type="InterPro" id="IPR001805">
    <property type="entry name" value="Adenokinase"/>
</dbReference>
<feature type="domain" description="Carbohydrate kinase PfkB" evidence="15">
    <location>
        <begin position="19"/>
        <end position="335"/>
    </location>
</feature>
<evidence type="ECO:0000313" key="17">
    <source>
        <dbReference type="Proteomes" id="UP000012073"/>
    </source>
</evidence>
<dbReference type="SUPFAM" id="SSF53613">
    <property type="entry name" value="Ribokinase-like"/>
    <property type="match status" value="1"/>
</dbReference>
<keyword evidence="7 14" id="KW-0547">Nucleotide-binding</keyword>
<dbReference type="UniPathway" id="UPA00588">
    <property type="reaction ID" value="UER00659"/>
</dbReference>
<evidence type="ECO:0000256" key="11">
    <source>
        <dbReference type="ARBA" id="ARBA00051362"/>
    </source>
</evidence>
<evidence type="ECO:0000256" key="3">
    <source>
        <dbReference type="ARBA" id="ARBA00010688"/>
    </source>
</evidence>
<dbReference type="GO" id="GO:0005524">
    <property type="term" value="F:ATP binding"/>
    <property type="evidence" value="ECO:0007669"/>
    <property type="project" value="UniProtKB-UniRule"/>
</dbReference>
<reference evidence="17" key="1">
    <citation type="journal article" date="2013" name="Proc. Natl. Acad. Sci. U.S.A.">
        <title>Genome structure and metabolic features in the red seaweed Chondrus crispus shed light on evolution of the Archaeplastida.</title>
        <authorList>
            <person name="Collen J."/>
            <person name="Porcel B."/>
            <person name="Carre W."/>
            <person name="Ball S.G."/>
            <person name="Chaparro C."/>
            <person name="Tonon T."/>
            <person name="Barbeyron T."/>
            <person name="Michel G."/>
            <person name="Noel B."/>
            <person name="Valentin K."/>
            <person name="Elias M."/>
            <person name="Artiguenave F."/>
            <person name="Arun A."/>
            <person name="Aury J.M."/>
            <person name="Barbosa-Neto J.F."/>
            <person name="Bothwell J.H."/>
            <person name="Bouget F.Y."/>
            <person name="Brillet L."/>
            <person name="Cabello-Hurtado F."/>
            <person name="Capella-Gutierrez S."/>
            <person name="Charrier B."/>
            <person name="Cladiere L."/>
            <person name="Cock J.M."/>
            <person name="Coelho S.M."/>
            <person name="Colleoni C."/>
            <person name="Czjzek M."/>
            <person name="Da Silva C."/>
            <person name="Delage L."/>
            <person name="Denoeud F."/>
            <person name="Deschamps P."/>
            <person name="Dittami S.M."/>
            <person name="Gabaldon T."/>
            <person name="Gachon C.M."/>
            <person name="Groisillier A."/>
            <person name="Herve C."/>
            <person name="Jabbari K."/>
            <person name="Katinka M."/>
            <person name="Kloareg B."/>
            <person name="Kowalczyk N."/>
            <person name="Labadie K."/>
            <person name="Leblanc C."/>
            <person name="Lopez P.J."/>
            <person name="McLachlan D.H."/>
            <person name="Meslet-Cladiere L."/>
            <person name="Moustafa A."/>
            <person name="Nehr Z."/>
            <person name="Nyvall Collen P."/>
            <person name="Panaud O."/>
            <person name="Partensky F."/>
            <person name="Poulain J."/>
            <person name="Rensing S.A."/>
            <person name="Rousvoal S."/>
            <person name="Samson G."/>
            <person name="Symeonidi A."/>
            <person name="Weissenbach J."/>
            <person name="Zambounis A."/>
            <person name="Wincker P."/>
            <person name="Boyen C."/>
        </authorList>
    </citation>
    <scope>NUCLEOTIDE SEQUENCE [LARGE SCALE GENOMIC DNA]</scope>
    <source>
        <strain evidence="17">cv. Stackhouse</strain>
    </source>
</reference>
<dbReference type="EC" id="2.7.1.20" evidence="4 14"/>
<accession>R7Q2N2</accession>
<dbReference type="GO" id="GO:0005634">
    <property type="term" value="C:nucleus"/>
    <property type="evidence" value="ECO:0007669"/>
    <property type="project" value="TreeGrafter"/>
</dbReference>